<reference evidence="2" key="1">
    <citation type="submission" date="2014-09" db="EMBL/GenBank/DDBJ databases">
        <authorList>
            <person name="Sharma Rahul"/>
            <person name="Thines Marco"/>
        </authorList>
    </citation>
    <scope>NUCLEOTIDE SEQUENCE [LARGE SCALE GENOMIC DNA]</scope>
</reference>
<evidence type="ECO:0000313" key="2">
    <source>
        <dbReference type="Proteomes" id="UP000054928"/>
    </source>
</evidence>
<dbReference type="GeneID" id="36396494"/>
<dbReference type="RefSeq" id="XP_024581486.1">
    <property type="nucleotide sequence ID" value="XM_024715827.1"/>
</dbReference>
<accession>A0A0P1AWY1</accession>
<dbReference type="Proteomes" id="UP000054928">
    <property type="component" value="Unassembled WGS sequence"/>
</dbReference>
<organism evidence="1 2">
    <name type="scientific">Plasmopara halstedii</name>
    <name type="common">Downy mildew of sunflower</name>
    <dbReference type="NCBI Taxonomy" id="4781"/>
    <lineage>
        <taxon>Eukaryota</taxon>
        <taxon>Sar</taxon>
        <taxon>Stramenopiles</taxon>
        <taxon>Oomycota</taxon>
        <taxon>Peronosporomycetes</taxon>
        <taxon>Peronosporales</taxon>
        <taxon>Peronosporaceae</taxon>
        <taxon>Plasmopara</taxon>
    </lineage>
</organism>
<dbReference type="EMBL" id="CCYD01001551">
    <property type="protein sequence ID" value="CEG45117.1"/>
    <property type="molecule type" value="Genomic_DNA"/>
</dbReference>
<sequence length="55" mass="6253">MDNNVQYGSNSAVLTGRILRDKEARLIMEFCLVLFCLREATVRPVHARTYLPATV</sequence>
<keyword evidence="2" id="KW-1185">Reference proteome</keyword>
<protein>
    <submittedName>
        <fullName evidence="1">Uncharacterized protein</fullName>
    </submittedName>
</protein>
<dbReference type="AlphaFoldDB" id="A0A0P1AWY1"/>
<evidence type="ECO:0000313" key="1">
    <source>
        <dbReference type="EMBL" id="CEG45117.1"/>
    </source>
</evidence>
<proteinExistence type="predicted"/>
<name>A0A0P1AWY1_PLAHL</name>